<evidence type="ECO:0000256" key="2">
    <source>
        <dbReference type="ARBA" id="ARBA00022729"/>
    </source>
</evidence>
<feature type="signal peptide" evidence="5">
    <location>
        <begin position="1"/>
        <end position="19"/>
    </location>
</feature>
<feature type="chain" id="PRO_5039317814" evidence="5">
    <location>
        <begin position="20"/>
        <end position="270"/>
    </location>
</feature>
<gene>
    <name evidence="7" type="primary">tcyK</name>
    <name evidence="7" type="ORF">BACVE_002428</name>
</gene>
<dbReference type="RefSeq" id="WP_017418909.1">
    <property type="nucleotide sequence ID" value="NZ_BDDG01000001.1"/>
</dbReference>
<keyword evidence="4" id="KW-0449">Lipoprotein</keyword>
<protein>
    <submittedName>
        <fullName evidence="7">L-cystine-binding protein TcyK</fullName>
    </submittedName>
</protein>
<feature type="domain" description="Solute-binding protein family 3/N-terminal" evidence="6">
    <location>
        <begin position="37"/>
        <end position="264"/>
    </location>
</feature>
<dbReference type="EMBL" id="CP063687">
    <property type="protein sequence ID" value="QOY27415.1"/>
    <property type="molecule type" value="Genomic_DNA"/>
</dbReference>
<name>A0A1D9PNM3_BACVE</name>
<dbReference type="PANTHER" id="PTHR35936">
    <property type="entry name" value="MEMBRANE-BOUND LYTIC MUREIN TRANSGLYCOSYLASE F"/>
    <property type="match status" value="1"/>
</dbReference>
<dbReference type="PROSITE" id="PS51257">
    <property type="entry name" value="PROKAR_LIPOPROTEIN"/>
    <property type="match status" value="1"/>
</dbReference>
<evidence type="ECO:0000313" key="7">
    <source>
        <dbReference type="EMBL" id="QOY27415.1"/>
    </source>
</evidence>
<reference evidence="8" key="1">
    <citation type="submission" date="2020-10" db="EMBL/GenBank/DDBJ databases">
        <title>Complete genome sequence of Bacillus velezensis NST6.</title>
        <authorList>
            <person name="Choi J."/>
        </authorList>
    </citation>
    <scope>NUCLEOTIDE SEQUENCE [LARGE SCALE GENOMIC DNA]</scope>
    <source>
        <strain evidence="8">NST6</strain>
    </source>
</reference>
<organism evidence="7 8">
    <name type="scientific">Bacillus velezensis</name>
    <dbReference type="NCBI Taxonomy" id="492670"/>
    <lineage>
        <taxon>Bacteria</taxon>
        <taxon>Bacillati</taxon>
        <taxon>Bacillota</taxon>
        <taxon>Bacilli</taxon>
        <taxon>Bacillales</taxon>
        <taxon>Bacillaceae</taxon>
        <taxon>Bacillus</taxon>
        <taxon>Bacillus amyloliquefaciens group</taxon>
    </lineage>
</organism>
<evidence type="ECO:0000256" key="5">
    <source>
        <dbReference type="SAM" id="SignalP"/>
    </source>
</evidence>
<dbReference type="CDD" id="cd13710">
    <property type="entry name" value="PBP2_TcyK"/>
    <property type="match status" value="1"/>
</dbReference>
<evidence type="ECO:0000256" key="4">
    <source>
        <dbReference type="ARBA" id="ARBA00023288"/>
    </source>
</evidence>
<dbReference type="STRING" id="1449088.AJ82_17430"/>
<proteinExistence type="predicted"/>
<evidence type="ECO:0000256" key="3">
    <source>
        <dbReference type="ARBA" id="ARBA00023139"/>
    </source>
</evidence>
<dbReference type="SUPFAM" id="SSF53850">
    <property type="entry name" value="Periplasmic binding protein-like II"/>
    <property type="match status" value="1"/>
</dbReference>
<dbReference type="AlphaFoldDB" id="A0A1D9PNM3"/>
<keyword evidence="3" id="KW-0564">Palmitate</keyword>
<accession>A0A1D9PNM3</accession>
<dbReference type="Proteomes" id="UP000587477">
    <property type="component" value="Chromosome"/>
</dbReference>
<dbReference type="Pfam" id="PF00497">
    <property type="entry name" value="SBP_bac_3"/>
    <property type="match status" value="1"/>
</dbReference>
<sequence length="270" mass="29724">MKIRLAVMSLTIAATAALSACGAGGEAASGNQKNVNNITVGTGTQFPNICFIDDKGKLTGYDVELVKELDRRLPDYRFTFKTMDFSNLLVSLGQHKVDIVAHQMEKSAEREKKFLFNQVAYNNFPLKITVLQENGNIHGIDDLKGKRVITSPTSNGALVLKKWNEEHDSPFEIAYAGQGSNDAANQLKSGRADATISTPFAVDFQNKTSAIKEKTVGGVLSNAKVFFMFNKNEQTLSDDIDKALQEIIDDGTLKKLSEKWLGADYSKEQY</sequence>
<comment type="subcellular location">
    <subcellularLocation>
        <location evidence="1">Cell membrane</location>
        <topology evidence="1">Lipid-anchor</topology>
    </subcellularLocation>
</comment>
<dbReference type="InterPro" id="IPR001638">
    <property type="entry name" value="Solute-binding_3/MltF_N"/>
</dbReference>
<dbReference type="Gene3D" id="3.40.190.10">
    <property type="entry name" value="Periplasmic binding protein-like II"/>
    <property type="match status" value="2"/>
</dbReference>
<evidence type="ECO:0000256" key="1">
    <source>
        <dbReference type="ARBA" id="ARBA00004193"/>
    </source>
</evidence>
<evidence type="ECO:0000259" key="6">
    <source>
        <dbReference type="SMART" id="SM00062"/>
    </source>
</evidence>
<dbReference type="PANTHER" id="PTHR35936:SF18">
    <property type="entry name" value="L-CYSTINE-BINDING PROTEIN TCYJ"/>
    <property type="match status" value="1"/>
</dbReference>
<dbReference type="GO" id="GO:0005886">
    <property type="term" value="C:plasma membrane"/>
    <property type="evidence" value="ECO:0007669"/>
    <property type="project" value="UniProtKB-SubCell"/>
</dbReference>
<keyword evidence="2 5" id="KW-0732">Signal</keyword>
<evidence type="ECO:0000313" key="8">
    <source>
        <dbReference type="Proteomes" id="UP000587477"/>
    </source>
</evidence>
<dbReference type="SMART" id="SM00062">
    <property type="entry name" value="PBPb"/>
    <property type="match status" value="1"/>
</dbReference>
<accession>A0A2D3DS24</accession>